<dbReference type="InterPro" id="IPR017946">
    <property type="entry name" value="PLC-like_Pdiesterase_TIM-brl"/>
</dbReference>
<evidence type="ECO:0000313" key="3">
    <source>
        <dbReference type="Proteomes" id="UP000826195"/>
    </source>
</evidence>
<dbReference type="EMBL" id="JAHXZJ010001119">
    <property type="protein sequence ID" value="KAH0553675.1"/>
    <property type="molecule type" value="Genomic_DNA"/>
</dbReference>
<evidence type="ECO:0000313" key="2">
    <source>
        <dbReference type="EMBL" id="KAH0553675.1"/>
    </source>
</evidence>
<protein>
    <recommendedName>
        <fullName evidence="1">Phosphatidylinositol-specific phospholipase C X domain-containing protein</fullName>
    </recommendedName>
</protein>
<dbReference type="InterPro" id="IPR051057">
    <property type="entry name" value="PI-PLC_domain"/>
</dbReference>
<comment type="caution">
    <text evidence="2">The sequence shown here is derived from an EMBL/GenBank/DDBJ whole genome shotgun (WGS) entry which is preliminary data.</text>
</comment>
<name>A0AAV7IN24_COTGL</name>
<evidence type="ECO:0000259" key="1">
    <source>
        <dbReference type="SMART" id="SM00148"/>
    </source>
</evidence>
<keyword evidence="3" id="KW-1185">Reference proteome</keyword>
<dbReference type="InterPro" id="IPR000909">
    <property type="entry name" value="PLipase_C_PInositol-sp_X_dom"/>
</dbReference>
<dbReference type="GO" id="GO:0006629">
    <property type="term" value="P:lipid metabolic process"/>
    <property type="evidence" value="ECO:0007669"/>
    <property type="project" value="InterPro"/>
</dbReference>
<feature type="domain" description="Phosphatidylinositol-specific phospholipase C X" evidence="1">
    <location>
        <begin position="209"/>
        <end position="359"/>
    </location>
</feature>
<dbReference type="GO" id="GO:0008081">
    <property type="term" value="F:phosphoric diester hydrolase activity"/>
    <property type="evidence" value="ECO:0007669"/>
    <property type="project" value="InterPro"/>
</dbReference>
<dbReference type="SMART" id="SM00148">
    <property type="entry name" value="PLCXc"/>
    <property type="match status" value="1"/>
</dbReference>
<dbReference type="PANTHER" id="PTHR13593">
    <property type="match status" value="1"/>
</dbReference>
<dbReference type="PANTHER" id="PTHR13593:SF103">
    <property type="entry name" value="RE10370P"/>
    <property type="match status" value="1"/>
</dbReference>
<sequence>MMAVITLDSSMIIADAALHYFGRGRKSLRELAVEIGPLITVWFNEEHFITANIVAVDFFDTTGLVEIAIRSNINRGAKNLYAVIFIKIFGNSSENECNTSQIILSYAPINDSHQIRGQIVIYWFLEDFKLGDSLVLYHDTKDLFFAYFPTNRNGFVQTGIAPVDARYSIESMYIDQCTGYHVAWFRNFKKLMLTCLSSHANWMYDNRKIIENMTLAQLFIPGTHNSGSYRYELPPTILDRYTVTQEKSVMDQLLTGIRYLDIRPCIVDNKYWVCHGTFAMQPLDEIFTEIKDFLDNTMEIVIIHFKEFPRGFETLDSYSNFLNYLLIKFKRYFLRTFEAHQKTLGEIWKSNKRLIFSYISEFEGKIYKYWTPVDQQWGNVRNVAKLESFVNESESSAKLESNRDFFITYLRAVMAEITLDSSMIIVDAALYYFGHGEKSLRELAVQTGPLVTMWYKKRHFETANIVAVDFIDTTGIIEVAIWSNIYRAKCDMSNEN</sequence>
<reference evidence="2 3" key="1">
    <citation type="journal article" date="2021" name="J. Hered.">
        <title>A chromosome-level genome assembly of the parasitoid wasp, Cotesia glomerata (Hymenoptera: Braconidae).</title>
        <authorList>
            <person name="Pinto B.J."/>
            <person name="Weis J.J."/>
            <person name="Gamble T."/>
            <person name="Ode P.J."/>
            <person name="Paul R."/>
            <person name="Zaspel J.M."/>
        </authorList>
    </citation>
    <scope>NUCLEOTIDE SEQUENCE [LARGE SCALE GENOMIC DNA]</scope>
    <source>
        <strain evidence="2">CgM1</strain>
    </source>
</reference>
<dbReference type="Proteomes" id="UP000826195">
    <property type="component" value="Unassembled WGS sequence"/>
</dbReference>
<proteinExistence type="predicted"/>
<dbReference type="AlphaFoldDB" id="A0AAV7IN24"/>
<dbReference type="SUPFAM" id="SSF51695">
    <property type="entry name" value="PLC-like phosphodiesterases"/>
    <property type="match status" value="1"/>
</dbReference>
<dbReference type="Gene3D" id="3.20.20.190">
    <property type="entry name" value="Phosphatidylinositol (PI) phosphodiesterase"/>
    <property type="match status" value="1"/>
</dbReference>
<gene>
    <name evidence="2" type="ORF">KQX54_003387</name>
</gene>
<accession>A0AAV7IN24</accession>
<organism evidence="2 3">
    <name type="scientific">Cotesia glomerata</name>
    <name type="common">Lepidopteran parasitic wasp</name>
    <name type="synonym">Apanteles glomeratus</name>
    <dbReference type="NCBI Taxonomy" id="32391"/>
    <lineage>
        <taxon>Eukaryota</taxon>
        <taxon>Metazoa</taxon>
        <taxon>Ecdysozoa</taxon>
        <taxon>Arthropoda</taxon>
        <taxon>Hexapoda</taxon>
        <taxon>Insecta</taxon>
        <taxon>Pterygota</taxon>
        <taxon>Neoptera</taxon>
        <taxon>Endopterygota</taxon>
        <taxon>Hymenoptera</taxon>
        <taxon>Apocrita</taxon>
        <taxon>Ichneumonoidea</taxon>
        <taxon>Braconidae</taxon>
        <taxon>Microgastrinae</taxon>
        <taxon>Cotesia</taxon>
    </lineage>
</organism>
<dbReference type="PROSITE" id="PS50007">
    <property type="entry name" value="PIPLC_X_DOMAIN"/>
    <property type="match status" value="1"/>
</dbReference>